<evidence type="ECO:0000313" key="2">
    <source>
        <dbReference type="EMBL" id="MBX42167.1"/>
    </source>
</evidence>
<reference evidence="2" key="1">
    <citation type="submission" date="2018-02" db="EMBL/GenBank/DDBJ databases">
        <title>Rhizophora mucronata_Transcriptome.</title>
        <authorList>
            <person name="Meera S.P."/>
            <person name="Sreeshan A."/>
            <person name="Augustine A."/>
        </authorList>
    </citation>
    <scope>NUCLEOTIDE SEQUENCE</scope>
    <source>
        <tissue evidence="2">Leaf</tissue>
    </source>
</reference>
<feature type="region of interest" description="Disordered" evidence="1">
    <location>
        <begin position="1"/>
        <end position="21"/>
    </location>
</feature>
<dbReference type="EMBL" id="GGEC01061683">
    <property type="protein sequence ID" value="MBX42167.1"/>
    <property type="molecule type" value="Transcribed_RNA"/>
</dbReference>
<dbReference type="AlphaFoldDB" id="A0A2P2NI75"/>
<name>A0A2P2NI75_RHIMU</name>
<protein>
    <submittedName>
        <fullName evidence="2">Uncharacterized protein</fullName>
    </submittedName>
</protein>
<organism evidence="2">
    <name type="scientific">Rhizophora mucronata</name>
    <name type="common">Asiatic mangrove</name>
    <dbReference type="NCBI Taxonomy" id="61149"/>
    <lineage>
        <taxon>Eukaryota</taxon>
        <taxon>Viridiplantae</taxon>
        <taxon>Streptophyta</taxon>
        <taxon>Embryophyta</taxon>
        <taxon>Tracheophyta</taxon>
        <taxon>Spermatophyta</taxon>
        <taxon>Magnoliopsida</taxon>
        <taxon>eudicotyledons</taxon>
        <taxon>Gunneridae</taxon>
        <taxon>Pentapetalae</taxon>
        <taxon>rosids</taxon>
        <taxon>fabids</taxon>
        <taxon>Malpighiales</taxon>
        <taxon>Rhizophoraceae</taxon>
        <taxon>Rhizophora</taxon>
    </lineage>
</organism>
<proteinExistence type="predicted"/>
<evidence type="ECO:0000256" key="1">
    <source>
        <dbReference type="SAM" id="MobiDB-lite"/>
    </source>
</evidence>
<accession>A0A2P2NI75</accession>
<sequence length="21" mass="2398">MFNRLVQAIHSNDIGTKKHST</sequence>